<dbReference type="Gene3D" id="1.10.238.10">
    <property type="entry name" value="EF-hand"/>
    <property type="match status" value="4"/>
</dbReference>
<reference evidence="4 5" key="1">
    <citation type="journal article" date="2011" name="Proc. Natl. Acad. Sci. U.S.A.">
        <title>Niche of harmful alga Aureococcus anophagefferens revealed through ecogenomics.</title>
        <authorList>
            <person name="Gobler C.J."/>
            <person name="Berry D.L."/>
            <person name="Dyhrman S.T."/>
            <person name="Wilhelm S.W."/>
            <person name="Salamov A."/>
            <person name="Lobanov A.V."/>
            <person name="Zhang Y."/>
            <person name="Collier J.L."/>
            <person name="Wurch L.L."/>
            <person name="Kustka A.B."/>
            <person name="Dill B.D."/>
            <person name="Shah M."/>
            <person name="VerBerkmoes N.C."/>
            <person name="Kuo A."/>
            <person name="Terry A."/>
            <person name="Pangilinan J."/>
            <person name="Lindquist E.A."/>
            <person name="Lucas S."/>
            <person name="Paulsen I.T."/>
            <person name="Hattenrath-Lehmann T.K."/>
            <person name="Talmage S.C."/>
            <person name="Walker E.A."/>
            <person name="Koch F."/>
            <person name="Burson A.M."/>
            <person name="Marcoval M.A."/>
            <person name="Tang Y.Z."/>
            <person name="Lecleir G.R."/>
            <person name="Coyne K.J."/>
            <person name="Berg G.M."/>
            <person name="Bertrand E.M."/>
            <person name="Saito M.A."/>
            <person name="Gladyshev V.N."/>
            <person name="Grigoriev I.V."/>
        </authorList>
    </citation>
    <scope>NUCLEOTIDE SEQUENCE [LARGE SCALE GENOMIC DNA]</scope>
    <source>
        <strain evidence="5">CCMP 1984</strain>
    </source>
</reference>
<dbReference type="InterPro" id="IPR052591">
    <property type="entry name" value="CML21-like"/>
</dbReference>
<feature type="domain" description="EF-hand" evidence="3">
    <location>
        <begin position="869"/>
        <end position="896"/>
    </location>
</feature>
<keyword evidence="5" id="KW-1185">Reference proteome</keyword>
<feature type="signal peptide" evidence="2">
    <location>
        <begin position="1"/>
        <end position="15"/>
    </location>
</feature>
<protein>
    <recommendedName>
        <fullName evidence="3">EF-hand domain-containing protein</fullName>
    </recommendedName>
</protein>
<feature type="domain" description="EF-hand" evidence="3">
    <location>
        <begin position="457"/>
        <end position="485"/>
    </location>
</feature>
<proteinExistence type="predicted"/>
<dbReference type="Pfam" id="PF13833">
    <property type="entry name" value="EF-hand_8"/>
    <property type="match status" value="1"/>
</dbReference>
<dbReference type="GeneID" id="20228061"/>
<name>F0Y1H0_AURAN</name>
<dbReference type="RefSeq" id="XP_009034407.1">
    <property type="nucleotide sequence ID" value="XM_009036159.1"/>
</dbReference>
<dbReference type="KEGG" id="aaf:AURANDRAFT_71078"/>
<keyword evidence="1" id="KW-0106">Calcium</keyword>
<feature type="domain" description="EF-hand" evidence="3">
    <location>
        <begin position="355"/>
        <end position="390"/>
    </location>
</feature>
<organism evidence="5">
    <name type="scientific">Aureococcus anophagefferens</name>
    <name type="common">Harmful bloom alga</name>
    <dbReference type="NCBI Taxonomy" id="44056"/>
    <lineage>
        <taxon>Eukaryota</taxon>
        <taxon>Sar</taxon>
        <taxon>Stramenopiles</taxon>
        <taxon>Ochrophyta</taxon>
        <taxon>Pelagophyceae</taxon>
        <taxon>Pelagomonadales</taxon>
        <taxon>Pelagomonadaceae</taxon>
        <taxon>Aureococcus</taxon>
    </lineage>
</organism>
<dbReference type="Pfam" id="PF13499">
    <property type="entry name" value="EF-hand_7"/>
    <property type="match status" value="3"/>
</dbReference>
<dbReference type="InterPro" id="IPR018247">
    <property type="entry name" value="EF_Hand_1_Ca_BS"/>
</dbReference>
<dbReference type="CDD" id="cd00051">
    <property type="entry name" value="EFh"/>
    <property type="match status" value="3"/>
</dbReference>
<feature type="domain" description="EF-hand" evidence="3">
    <location>
        <begin position="750"/>
        <end position="785"/>
    </location>
</feature>
<dbReference type="SMART" id="SM00054">
    <property type="entry name" value="EFh"/>
    <property type="match status" value="9"/>
</dbReference>
<dbReference type="GO" id="GO:0005509">
    <property type="term" value="F:calcium ion binding"/>
    <property type="evidence" value="ECO:0007669"/>
    <property type="project" value="InterPro"/>
</dbReference>
<gene>
    <name evidence="4" type="ORF">AURANDRAFT_71078</name>
</gene>
<dbReference type="SUPFAM" id="SSF47473">
    <property type="entry name" value="EF-hand"/>
    <property type="match status" value="2"/>
</dbReference>
<feature type="domain" description="EF-hand" evidence="3">
    <location>
        <begin position="609"/>
        <end position="644"/>
    </location>
</feature>
<accession>F0Y1H0</accession>
<dbReference type="PROSITE" id="PS50222">
    <property type="entry name" value="EF_HAND_2"/>
    <property type="match status" value="9"/>
</dbReference>
<evidence type="ECO:0000256" key="2">
    <source>
        <dbReference type="SAM" id="SignalP"/>
    </source>
</evidence>
<dbReference type="PROSITE" id="PS00018">
    <property type="entry name" value="EF_HAND_1"/>
    <property type="match status" value="6"/>
</dbReference>
<keyword evidence="2" id="KW-0732">Signal</keyword>
<dbReference type="InterPro" id="IPR011992">
    <property type="entry name" value="EF-hand-dom_pair"/>
</dbReference>
<evidence type="ECO:0000313" key="4">
    <source>
        <dbReference type="EMBL" id="EGB10823.1"/>
    </source>
</evidence>
<feature type="domain" description="EF-hand" evidence="3">
    <location>
        <begin position="490"/>
        <end position="525"/>
    </location>
</feature>
<evidence type="ECO:0000256" key="1">
    <source>
        <dbReference type="ARBA" id="ARBA00022837"/>
    </source>
</evidence>
<dbReference type="EMBL" id="GL833123">
    <property type="protein sequence ID" value="EGB10823.1"/>
    <property type="molecule type" value="Genomic_DNA"/>
</dbReference>
<dbReference type="InterPro" id="IPR002048">
    <property type="entry name" value="EF_hand_dom"/>
</dbReference>
<dbReference type="PANTHER" id="PTHR23064">
    <property type="entry name" value="TROPONIN"/>
    <property type="match status" value="1"/>
</dbReference>
<feature type="domain" description="EF-hand" evidence="3">
    <location>
        <begin position="321"/>
        <end position="350"/>
    </location>
</feature>
<dbReference type="OrthoDB" id="416789at2759"/>
<sequence>MNKLLIALAIASTAAFRAPTSVVKPFRPAAAALDVESIKGSVAPADLGATNQALYSWVGAAVGVAGLAKPAWLAEQTLGIATNGATDVIIRGSAMAALLLGARAGQESEANAAKTALLWFGGWWYFLRGSTGVAGRTAAACGLIALSAARRSGGLWKFATSLDTDGLSSILPKNRDVTMQNIVGMQMMGWGFALWFAPQLVTDSIMGEKAAVAAIALKGLAVNNLVLGGKVMAGTEDSARTNGLIFFGAWTALSILAKNAGIASGQYLVPVIAWNAACAAYTSATKIKEAPKKRKKKQISEEVALKLQQKLKAACLNDSPQKFFRKFDKDKSGDMDAAELTRMIRVSLKLGKDQLTDNEIKALIDALDDDGSGSLSLEELGDFVERGSKTFYSDAKAGDDGEKVAKWGAKAEEPEELKKLKRAKKKSRKKRPSFNEAVMHRFQMKLQAAVFGASPAEFFAKFDVGGDGTLDAAELKTMIRKSLRIPGSELSDGDIDAFVKAVDDDGTGSLSLAELGDFVEHGATRGGKRARRTKTFFADAATAEALSQATSDDSSVGSRSTVKSLKWGERAEEAEAAKEARKTRLAKKRRPDFDPEVMRKLQGRLQAATFGKEPLEVFKAFDKSGDNVLDLAELTRMIRVELRISGDEIPDDVIAAFVRAVDDDGDATVSLEELADFVQYGMATFYADHAQSAENAPQRARGKSMAWGERAPEAQAAVDARNARRKKRLRPDFDAAVMKKLQMRLKEACRGFDDVREGLKAFDKSGDGQLDGDELKRMIRVDLRITDADLKDSDVAAFLRVVDEDGSGFVSVDELADFVVHGIAHFYNDEALDGKNLALPLPAGCDPEALGRIIGSLQSRLKGRPTRPAFKAVDGDGDGRVPEADFVGALRGDLLNLSEDDLDADDVGFLVKIVVADDGSQVDVRKLAALLKRGAALFPKMAAADRKLVADFTKIYRLRVERATSARVLADFEAKQPKRDPNLDVPKLGRRLAPFHTQLFAWLDDVKASPLKPRTAKNIHDFDQAKGAVGGGSLRHRGRLCGHAIMVKEDLGPSNVQPLRELRYALKYHEDLGSNVAAGATLLKMGRALRRAPLHRDHPVGPHRALELKCAGEACGAAARCFEKELESGHPTYARAALEAGDALLAAEDEWVRAHGLGVGDDLDDAAEAERVSMLQLAQRVLSNCRAAQAAAAVNVKSMAPRELVEFSKTQCLLAVVFARQKVPSKAEEHFDKSLKLFSRLKLSQRNAVAEDEADWHGHRARAAFRDGDFPLAKTHIKEREALLASAVGGDDPRLVETRRVRILWAHELGAGAGPAGETAVNS</sequence>
<dbReference type="InParanoid" id="F0Y1H0"/>
<evidence type="ECO:0000313" key="5">
    <source>
        <dbReference type="Proteomes" id="UP000002729"/>
    </source>
</evidence>
<feature type="chain" id="PRO_5012836151" description="EF-hand domain-containing protein" evidence="2">
    <location>
        <begin position="16"/>
        <end position="1323"/>
    </location>
</feature>
<feature type="domain" description="EF-hand" evidence="3">
    <location>
        <begin position="790"/>
        <end position="825"/>
    </location>
</feature>
<feature type="domain" description="EF-hand" evidence="3">
    <location>
        <begin position="649"/>
        <end position="684"/>
    </location>
</feature>
<dbReference type="Proteomes" id="UP000002729">
    <property type="component" value="Unassembled WGS sequence"/>
</dbReference>
<dbReference type="eggNOG" id="ENOG502SGEQ">
    <property type="taxonomic scope" value="Eukaryota"/>
</dbReference>
<evidence type="ECO:0000259" key="3">
    <source>
        <dbReference type="PROSITE" id="PS50222"/>
    </source>
</evidence>